<gene>
    <name evidence="3" type="ORF">GCM10010191_17130</name>
</gene>
<sequence length="100" mass="10841">MFSKLIRTRTPLTLLGILMVLSEFVHGIGLVALAGAVPLVLGVALSFAPVRVTEREPIELRGPVTGRCPLRERRRIPHRCSGRATPLHRDADTGTTVHAA</sequence>
<accession>A0ABN3IMF0</accession>
<keyword evidence="4" id="KW-1185">Reference proteome</keyword>
<proteinExistence type="predicted"/>
<name>A0ABN3IMF0_9ACTN</name>
<evidence type="ECO:0000256" key="2">
    <source>
        <dbReference type="SAM" id="Phobius"/>
    </source>
</evidence>
<feature type="region of interest" description="Disordered" evidence="1">
    <location>
        <begin position="81"/>
        <end position="100"/>
    </location>
</feature>
<keyword evidence="2" id="KW-1133">Transmembrane helix</keyword>
<dbReference type="Proteomes" id="UP001501231">
    <property type="component" value="Unassembled WGS sequence"/>
</dbReference>
<dbReference type="EMBL" id="BAAARW010000005">
    <property type="protein sequence ID" value="GAA2409132.1"/>
    <property type="molecule type" value="Genomic_DNA"/>
</dbReference>
<organism evidence="3 4">
    <name type="scientific">Actinomadura vinacea</name>
    <dbReference type="NCBI Taxonomy" id="115336"/>
    <lineage>
        <taxon>Bacteria</taxon>
        <taxon>Bacillati</taxon>
        <taxon>Actinomycetota</taxon>
        <taxon>Actinomycetes</taxon>
        <taxon>Streptosporangiales</taxon>
        <taxon>Thermomonosporaceae</taxon>
        <taxon>Actinomadura</taxon>
    </lineage>
</organism>
<evidence type="ECO:0000313" key="3">
    <source>
        <dbReference type="EMBL" id="GAA2409132.1"/>
    </source>
</evidence>
<protein>
    <submittedName>
        <fullName evidence="3">Uncharacterized protein</fullName>
    </submittedName>
</protein>
<dbReference type="RefSeq" id="WP_344588059.1">
    <property type="nucleotide sequence ID" value="NZ_BAAARW010000005.1"/>
</dbReference>
<keyword evidence="2" id="KW-0812">Transmembrane</keyword>
<comment type="caution">
    <text evidence="3">The sequence shown here is derived from an EMBL/GenBank/DDBJ whole genome shotgun (WGS) entry which is preliminary data.</text>
</comment>
<reference evidence="3 4" key="1">
    <citation type="journal article" date="2019" name="Int. J. Syst. Evol. Microbiol.">
        <title>The Global Catalogue of Microorganisms (GCM) 10K type strain sequencing project: providing services to taxonomists for standard genome sequencing and annotation.</title>
        <authorList>
            <consortium name="The Broad Institute Genomics Platform"/>
            <consortium name="The Broad Institute Genome Sequencing Center for Infectious Disease"/>
            <person name="Wu L."/>
            <person name="Ma J."/>
        </authorList>
    </citation>
    <scope>NUCLEOTIDE SEQUENCE [LARGE SCALE GENOMIC DNA]</scope>
    <source>
        <strain evidence="3 4">JCM 3325</strain>
    </source>
</reference>
<evidence type="ECO:0000256" key="1">
    <source>
        <dbReference type="SAM" id="MobiDB-lite"/>
    </source>
</evidence>
<evidence type="ECO:0000313" key="4">
    <source>
        <dbReference type="Proteomes" id="UP001501231"/>
    </source>
</evidence>
<feature type="transmembrane region" description="Helical" evidence="2">
    <location>
        <begin position="12"/>
        <end position="45"/>
    </location>
</feature>
<keyword evidence="2" id="KW-0472">Membrane</keyword>